<evidence type="ECO:0000313" key="2">
    <source>
        <dbReference type="Proteomes" id="UP000008834"/>
    </source>
</evidence>
<accession>A0AA34WD49</accession>
<protein>
    <submittedName>
        <fullName evidence="1">Uncharacterized protein</fullName>
    </submittedName>
</protein>
<dbReference type="KEGG" id="bhr:BH0027"/>
<reference evidence="2" key="1">
    <citation type="submission" date="2004-12" db="EMBL/GenBank/DDBJ databases">
        <title>The genome sequence of Borrelia hermsii and Borrelia turicatae: comparative analysis of two agents of endemic N. America relapsing fever.</title>
        <authorList>
            <person name="Porcella S.F."/>
            <person name="Raffel S.J."/>
            <person name="Schrumpf M.E."/>
            <person name="Montgomery B."/>
            <person name="Smith T."/>
            <person name="Schwan T.G."/>
        </authorList>
    </citation>
    <scope>NUCLEOTIDE SEQUENCE [LARGE SCALE GENOMIC DNA]</scope>
    <source>
        <strain evidence="2">HS1 / DAH</strain>
    </source>
</reference>
<dbReference type="NCBIfam" id="NF047327">
    <property type="entry name" value="OMP_BB0027"/>
    <property type="match status" value="1"/>
</dbReference>
<dbReference type="GeneID" id="71842840"/>
<dbReference type="EMBL" id="CP000048">
    <property type="protein sequence ID" value="AAX16552.1"/>
    <property type="molecule type" value="Genomic_DNA"/>
</dbReference>
<organism evidence="1 2">
    <name type="scientific">Borrelia hermsii (strain HS1 / DAH)</name>
    <dbReference type="NCBI Taxonomy" id="314723"/>
    <lineage>
        <taxon>Bacteria</taxon>
        <taxon>Pseudomonadati</taxon>
        <taxon>Spirochaetota</taxon>
        <taxon>Spirochaetia</taxon>
        <taxon>Spirochaetales</taxon>
        <taxon>Borreliaceae</taxon>
        <taxon>Borrelia</taxon>
    </lineage>
</organism>
<dbReference type="AlphaFoldDB" id="A0AA34WD49"/>
<name>A0AA34WD49_BORHD</name>
<proteinExistence type="predicted"/>
<dbReference type="Proteomes" id="UP000008834">
    <property type="component" value="Chromosome"/>
</dbReference>
<evidence type="ECO:0000313" key="1">
    <source>
        <dbReference type="EMBL" id="AAX16552.1"/>
    </source>
</evidence>
<dbReference type="RefSeq" id="WP_012421809.1">
    <property type="nucleotide sequence ID" value="NC_010673.1"/>
</dbReference>
<sequence length="211" mass="23639">MKKNLLIVLTLLFLLHTNVKRIEAYSIDRKGNSVMEVDLSLGIPLFYNDLSSVSSSNLYPGGIGALKYRYHILSNLAIGLELRYLFNFDINHSFNLLNPDSGIGKTFSTVPITFLTTYVFDIGELLQIPIFSNIGFSLSSYGDKSDSISNLRTFDTMPVISIGSGILWNFNYQWALGITTAWWTMFEFGNSAKTGHFLLISLSVIVNINKL</sequence>
<gene>
    <name evidence="1" type="ordered locus">BH0027</name>
</gene>